<dbReference type="HOGENOM" id="CLU_2197837_0_0_1"/>
<gene>
    <name evidence="5" type="ORF">PDE_03905</name>
</gene>
<evidence type="ECO:0000256" key="1">
    <source>
        <dbReference type="ARBA" id="ARBA00022669"/>
    </source>
</evidence>
<dbReference type="PhylomeDB" id="S7ZF98"/>
<dbReference type="PROSITE" id="PS51782">
    <property type="entry name" value="LYSM"/>
    <property type="match status" value="1"/>
</dbReference>
<keyword evidence="2" id="KW-0843">Virulence</keyword>
<dbReference type="PANTHER" id="PTHR34997">
    <property type="entry name" value="AM15"/>
    <property type="match status" value="1"/>
</dbReference>
<evidence type="ECO:0000313" key="6">
    <source>
        <dbReference type="Proteomes" id="UP000019376"/>
    </source>
</evidence>
<dbReference type="Proteomes" id="UP000019376">
    <property type="component" value="Unassembled WGS sequence"/>
</dbReference>
<name>S7ZF98_PENO1</name>
<dbReference type="Pfam" id="PF01476">
    <property type="entry name" value="LysM"/>
    <property type="match status" value="1"/>
</dbReference>
<feature type="domain" description="LysM" evidence="4">
    <location>
        <begin position="42"/>
        <end position="90"/>
    </location>
</feature>
<dbReference type="GO" id="GO:0008061">
    <property type="term" value="F:chitin binding"/>
    <property type="evidence" value="ECO:0007669"/>
    <property type="project" value="UniProtKB-KW"/>
</dbReference>
<feature type="signal peptide" evidence="3">
    <location>
        <begin position="1"/>
        <end position="22"/>
    </location>
</feature>
<reference evidence="5 6" key="1">
    <citation type="journal article" date="2013" name="PLoS ONE">
        <title>Genomic and secretomic analyses reveal unique features of the lignocellulolytic enzyme system of Penicillium decumbens.</title>
        <authorList>
            <person name="Liu G."/>
            <person name="Zhang L."/>
            <person name="Wei X."/>
            <person name="Zou G."/>
            <person name="Qin Y."/>
            <person name="Ma L."/>
            <person name="Li J."/>
            <person name="Zheng H."/>
            <person name="Wang S."/>
            <person name="Wang C."/>
            <person name="Xun L."/>
            <person name="Zhao G.-P."/>
            <person name="Zhou Z."/>
            <person name="Qu Y."/>
        </authorList>
    </citation>
    <scope>NUCLEOTIDE SEQUENCE [LARGE SCALE GENOMIC DNA]</scope>
    <source>
        <strain evidence="6">114-2 / CGMCC 5302</strain>
    </source>
</reference>
<sequence>MTILAPTGLALALGLAVQSTLAVSVSLHGTRTQELVRPRCIVHYRVAPGEDCVHILEKHPYSFTLDQLYTWNPEINDSCTNLQVGDVICIQRTRCEECPTPKPTASGS</sequence>
<keyword evidence="1" id="KW-0147">Chitin-binding</keyword>
<dbReference type="OrthoDB" id="5985073at2759"/>
<dbReference type="InterPro" id="IPR036779">
    <property type="entry name" value="LysM_dom_sf"/>
</dbReference>
<evidence type="ECO:0000313" key="5">
    <source>
        <dbReference type="EMBL" id="EPS28959.1"/>
    </source>
</evidence>
<evidence type="ECO:0000256" key="2">
    <source>
        <dbReference type="ARBA" id="ARBA00023026"/>
    </source>
</evidence>
<dbReference type="InterPro" id="IPR052210">
    <property type="entry name" value="LysM1-like"/>
</dbReference>
<dbReference type="AlphaFoldDB" id="S7ZF98"/>
<feature type="chain" id="PRO_5004547990" evidence="3">
    <location>
        <begin position="23"/>
        <end position="108"/>
    </location>
</feature>
<dbReference type="EMBL" id="KB644411">
    <property type="protein sequence ID" value="EPS28959.1"/>
    <property type="molecule type" value="Genomic_DNA"/>
</dbReference>
<accession>S7ZF98</accession>
<keyword evidence="3" id="KW-0732">Signal</keyword>
<proteinExistence type="predicted"/>
<evidence type="ECO:0000259" key="4">
    <source>
        <dbReference type="PROSITE" id="PS51782"/>
    </source>
</evidence>
<evidence type="ECO:0000256" key="3">
    <source>
        <dbReference type="SAM" id="SignalP"/>
    </source>
</evidence>
<dbReference type="SUPFAM" id="SSF54106">
    <property type="entry name" value="LysM domain"/>
    <property type="match status" value="1"/>
</dbReference>
<organism evidence="5 6">
    <name type="scientific">Penicillium oxalicum (strain 114-2 / CGMCC 5302)</name>
    <name type="common">Penicillium decumbens</name>
    <dbReference type="NCBI Taxonomy" id="933388"/>
    <lineage>
        <taxon>Eukaryota</taxon>
        <taxon>Fungi</taxon>
        <taxon>Dikarya</taxon>
        <taxon>Ascomycota</taxon>
        <taxon>Pezizomycotina</taxon>
        <taxon>Eurotiomycetes</taxon>
        <taxon>Eurotiomycetidae</taxon>
        <taxon>Eurotiales</taxon>
        <taxon>Aspergillaceae</taxon>
        <taxon>Penicillium</taxon>
    </lineage>
</organism>
<dbReference type="InterPro" id="IPR018392">
    <property type="entry name" value="LysM"/>
</dbReference>
<dbReference type="PANTHER" id="PTHR34997:SF1">
    <property type="entry name" value="PEPTIDOGLYCAN-BINDING LYSIN DOMAIN"/>
    <property type="match status" value="1"/>
</dbReference>
<keyword evidence="6" id="KW-1185">Reference proteome</keyword>
<dbReference type="Gene3D" id="3.10.350.10">
    <property type="entry name" value="LysM domain"/>
    <property type="match status" value="1"/>
</dbReference>
<protein>
    <submittedName>
        <fullName evidence="5">Peptidoglycan binding domain-containing protein</fullName>
    </submittedName>
</protein>